<protein>
    <submittedName>
        <fullName evidence="1">Alpha/beta hydrolase</fullName>
    </submittedName>
</protein>
<dbReference type="AlphaFoldDB" id="A0A508A021"/>
<dbReference type="OrthoDB" id="659408at2"/>
<comment type="caution">
    <text evidence="1">The sequence shown here is derived from an EMBL/GenBank/DDBJ whole genome shotgun (WGS) entry which is preliminary data.</text>
</comment>
<proteinExistence type="predicted"/>
<accession>A0A508A021</accession>
<dbReference type="EMBL" id="VIAR01000005">
    <property type="protein sequence ID" value="TQD39172.1"/>
    <property type="molecule type" value="Genomic_DNA"/>
</dbReference>
<dbReference type="GO" id="GO:0016787">
    <property type="term" value="F:hydrolase activity"/>
    <property type="evidence" value="ECO:0007669"/>
    <property type="project" value="UniProtKB-KW"/>
</dbReference>
<sequence>MNKDLVHVYFMPGMAAKPKIFEHIKLPKNKFKIHWLSWKVPQENESLEAYVQRMLQEIKHKNPVLVGVSFGGIIVQEMSKHIAVKRLLIISSVKSHHELPQRMKLAKKSKLYKIFPTSLAKHVGKVSKLPVSDFIKKRVALYKEYMWFSNAYYLDWAIEKMLLWEQDEPQNDMIHIHGDADMVFPIKNIKNCIIIKGGTHVMIINRYRWFNENLPNLIRDGKL</sequence>
<keyword evidence="2" id="KW-1185">Reference proteome</keyword>
<dbReference type="InterPro" id="IPR029058">
    <property type="entry name" value="AB_hydrolase_fold"/>
</dbReference>
<organism evidence="1 2">
    <name type="scientific">Haloflavibacter putidus</name>
    <dbReference type="NCBI Taxonomy" id="2576776"/>
    <lineage>
        <taxon>Bacteria</taxon>
        <taxon>Pseudomonadati</taxon>
        <taxon>Bacteroidota</taxon>
        <taxon>Flavobacteriia</taxon>
        <taxon>Flavobacteriales</taxon>
        <taxon>Flavobacteriaceae</taxon>
        <taxon>Haloflavibacter</taxon>
    </lineage>
</organism>
<name>A0A508A021_9FLAO</name>
<gene>
    <name evidence="1" type="ORF">FKR84_07095</name>
</gene>
<dbReference type="Gene3D" id="3.40.50.1820">
    <property type="entry name" value="alpha/beta hydrolase"/>
    <property type="match status" value="1"/>
</dbReference>
<evidence type="ECO:0000313" key="1">
    <source>
        <dbReference type="EMBL" id="TQD39172.1"/>
    </source>
</evidence>
<dbReference type="SUPFAM" id="SSF53474">
    <property type="entry name" value="alpha/beta-Hydrolases"/>
    <property type="match status" value="1"/>
</dbReference>
<evidence type="ECO:0000313" key="2">
    <source>
        <dbReference type="Proteomes" id="UP000317169"/>
    </source>
</evidence>
<keyword evidence="1" id="KW-0378">Hydrolase</keyword>
<dbReference type="Proteomes" id="UP000317169">
    <property type="component" value="Unassembled WGS sequence"/>
</dbReference>
<reference evidence="1 2" key="1">
    <citation type="submission" date="2019-06" db="EMBL/GenBank/DDBJ databases">
        <title>Flavibacter putida gen. nov., sp. nov., a novel marine bacterium of the family Flavobacteriaceae isolated from coastal seawater.</title>
        <authorList>
            <person name="Feng X."/>
        </authorList>
    </citation>
    <scope>NUCLEOTIDE SEQUENCE [LARGE SCALE GENOMIC DNA]</scope>
    <source>
        <strain evidence="1 2">PLHSN227</strain>
    </source>
</reference>